<dbReference type="InterPro" id="IPR036388">
    <property type="entry name" value="WH-like_DNA-bd_sf"/>
</dbReference>
<evidence type="ECO:0000313" key="8">
    <source>
        <dbReference type="Proteomes" id="UP000036834"/>
    </source>
</evidence>
<dbReference type="PATRIC" id="fig|54915.3.peg.2560"/>
<evidence type="ECO:0000256" key="1">
    <source>
        <dbReference type="ARBA" id="ARBA00023015"/>
    </source>
</evidence>
<dbReference type="InterPro" id="IPR000281">
    <property type="entry name" value="HTH_RpiR"/>
</dbReference>
<evidence type="ECO:0000313" key="6">
    <source>
        <dbReference type="EMBL" id="GED69873.1"/>
    </source>
</evidence>
<evidence type="ECO:0000313" key="7">
    <source>
        <dbReference type="EMBL" id="KNB72009.1"/>
    </source>
</evidence>
<proteinExistence type="predicted"/>
<keyword evidence="9" id="KW-1185">Reference proteome</keyword>
<dbReference type="EMBL" id="BJON01000014">
    <property type="protein sequence ID" value="GED69873.1"/>
    <property type="molecule type" value="Genomic_DNA"/>
</dbReference>
<dbReference type="PROSITE" id="PS51464">
    <property type="entry name" value="SIS"/>
    <property type="match status" value="1"/>
</dbReference>
<reference evidence="6 9" key="3">
    <citation type="submission" date="2019-06" db="EMBL/GenBank/DDBJ databases">
        <title>Whole genome shotgun sequence of Brevibacillus reuszeri NBRC 15719.</title>
        <authorList>
            <person name="Hosoyama A."/>
            <person name="Uohara A."/>
            <person name="Ohji S."/>
            <person name="Ichikawa N."/>
        </authorList>
    </citation>
    <scope>NUCLEOTIDE SEQUENCE [LARGE SCALE GENOMIC DNA]</scope>
    <source>
        <strain evidence="6 9">NBRC 15719</strain>
    </source>
</reference>
<reference evidence="7" key="2">
    <citation type="submission" date="2015-07" db="EMBL/GenBank/DDBJ databases">
        <title>MeaNS - Measles Nucleotide Surveillance Program.</title>
        <authorList>
            <person name="Tran T."/>
            <person name="Druce J."/>
        </authorList>
    </citation>
    <scope>NUCLEOTIDE SEQUENCE</scope>
    <source>
        <strain evidence="7">DSM 9887</strain>
    </source>
</reference>
<accession>A0A0K9YTG6</accession>
<keyword evidence="3" id="KW-0804">Transcription</keyword>
<feature type="domain" description="HTH rpiR-type" evidence="4">
    <location>
        <begin position="4"/>
        <end position="80"/>
    </location>
</feature>
<dbReference type="Gene3D" id="3.40.50.10490">
    <property type="entry name" value="Glucose-6-phosphate isomerase like protein, domain 1"/>
    <property type="match status" value="1"/>
</dbReference>
<dbReference type="InterPro" id="IPR001347">
    <property type="entry name" value="SIS_dom"/>
</dbReference>
<reference evidence="8" key="1">
    <citation type="submission" date="2015-07" db="EMBL/GenBank/DDBJ databases">
        <title>Genome sequencing project for genomic taxonomy and phylogenomics of Bacillus-like bacteria.</title>
        <authorList>
            <person name="Liu B."/>
            <person name="Wang J."/>
            <person name="Zhu Y."/>
            <person name="Liu G."/>
            <person name="Chen Q."/>
            <person name="Chen Z."/>
            <person name="Lan J."/>
            <person name="Che J."/>
            <person name="Ge C."/>
            <person name="Shi H."/>
            <person name="Pan Z."/>
            <person name="Liu X."/>
        </authorList>
    </citation>
    <scope>NUCLEOTIDE SEQUENCE [LARGE SCALE GENOMIC DNA]</scope>
    <source>
        <strain evidence="8">DSM 9887</strain>
    </source>
</reference>
<dbReference type="GO" id="GO:0097367">
    <property type="term" value="F:carbohydrate derivative binding"/>
    <property type="evidence" value="ECO:0007669"/>
    <property type="project" value="InterPro"/>
</dbReference>
<dbReference type="PROSITE" id="PS51071">
    <property type="entry name" value="HTH_RPIR"/>
    <property type="match status" value="1"/>
</dbReference>
<evidence type="ECO:0000256" key="3">
    <source>
        <dbReference type="ARBA" id="ARBA00023163"/>
    </source>
</evidence>
<dbReference type="Proteomes" id="UP000036834">
    <property type="component" value="Unassembled WGS sequence"/>
</dbReference>
<keyword evidence="1" id="KW-0805">Transcription regulation</keyword>
<evidence type="ECO:0000313" key="9">
    <source>
        <dbReference type="Proteomes" id="UP000319578"/>
    </source>
</evidence>
<dbReference type="CDD" id="cd05013">
    <property type="entry name" value="SIS_RpiR"/>
    <property type="match status" value="1"/>
</dbReference>
<dbReference type="Proteomes" id="UP000319578">
    <property type="component" value="Unassembled WGS sequence"/>
</dbReference>
<dbReference type="InterPro" id="IPR047640">
    <property type="entry name" value="RpiR-like"/>
</dbReference>
<dbReference type="SUPFAM" id="SSF53697">
    <property type="entry name" value="SIS domain"/>
    <property type="match status" value="1"/>
</dbReference>
<organism evidence="7 8">
    <name type="scientific">Brevibacillus reuszeri</name>
    <dbReference type="NCBI Taxonomy" id="54915"/>
    <lineage>
        <taxon>Bacteria</taxon>
        <taxon>Bacillati</taxon>
        <taxon>Bacillota</taxon>
        <taxon>Bacilli</taxon>
        <taxon>Bacillales</taxon>
        <taxon>Paenibacillaceae</taxon>
        <taxon>Brevibacillus</taxon>
    </lineage>
</organism>
<dbReference type="AlphaFoldDB" id="A0A0K9YTG6"/>
<dbReference type="InterPro" id="IPR035472">
    <property type="entry name" value="RpiR-like_SIS"/>
</dbReference>
<evidence type="ECO:0000259" key="4">
    <source>
        <dbReference type="PROSITE" id="PS51071"/>
    </source>
</evidence>
<dbReference type="Pfam" id="PF01380">
    <property type="entry name" value="SIS"/>
    <property type="match status" value="1"/>
</dbReference>
<dbReference type="STRING" id="54915.ADS79_17445"/>
<dbReference type="GO" id="GO:0003677">
    <property type="term" value="F:DNA binding"/>
    <property type="evidence" value="ECO:0007669"/>
    <property type="project" value="UniProtKB-KW"/>
</dbReference>
<feature type="domain" description="SIS" evidence="5">
    <location>
        <begin position="128"/>
        <end position="264"/>
    </location>
</feature>
<evidence type="ECO:0000256" key="2">
    <source>
        <dbReference type="ARBA" id="ARBA00023125"/>
    </source>
</evidence>
<dbReference type="PANTHER" id="PTHR30514">
    <property type="entry name" value="GLUCOKINASE"/>
    <property type="match status" value="1"/>
</dbReference>
<keyword evidence="2" id="KW-0238">DNA-binding</keyword>
<name>A0A0K9YTG6_9BACL</name>
<dbReference type="InterPro" id="IPR046348">
    <property type="entry name" value="SIS_dom_sf"/>
</dbReference>
<comment type="caution">
    <text evidence="7">The sequence shown here is derived from an EMBL/GenBank/DDBJ whole genome shotgun (WGS) entry which is preliminary data.</text>
</comment>
<dbReference type="SUPFAM" id="SSF46689">
    <property type="entry name" value="Homeodomain-like"/>
    <property type="match status" value="1"/>
</dbReference>
<dbReference type="EMBL" id="LGIQ01000009">
    <property type="protein sequence ID" value="KNB72009.1"/>
    <property type="molecule type" value="Genomic_DNA"/>
</dbReference>
<protein>
    <submittedName>
        <fullName evidence="6">RpiR family transcriptional regulator</fullName>
    </submittedName>
</protein>
<dbReference type="GO" id="GO:0003700">
    <property type="term" value="F:DNA-binding transcription factor activity"/>
    <property type="evidence" value="ECO:0007669"/>
    <property type="project" value="InterPro"/>
</dbReference>
<dbReference type="PANTHER" id="PTHR30514:SF18">
    <property type="entry name" value="RPIR-FAMILY TRANSCRIPTIONAL REGULATOR"/>
    <property type="match status" value="1"/>
</dbReference>
<dbReference type="Gene3D" id="1.10.10.10">
    <property type="entry name" value="Winged helix-like DNA-binding domain superfamily/Winged helix DNA-binding domain"/>
    <property type="match status" value="1"/>
</dbReference>
<dbReference type="InterPro" id="IPR009057">
    <property type="entry name" value="Homeodomain-like_sf"/>
</dbReference>
<evidence type="ECO:0000259" key="5">
    <source>
        <dbReference type="PROSITE" id="PS51464"/>
    </source>
</evidence>
<dbReference type="Pfam" id="PF01418">
    <property type="entry name" value="HTH_6"/>
    <property type="match status" value="1"/>
</dbReference>
<dbReference type="GO" id="GO:1901135">
    <property type="term" value="P:carbohydrate derivative metabolic process"/>
    <property type="evidence" value="ECO:0007669"/>
    <property type="project" value="InterPro"/>
</dbReference>
<gene>
    <name evidence="7" type="ORF">ADS79_17445</name>
    <name evidence="6" type="ORF">BRE01_35750</name>
</gene>
<sequence>MITKTFQQMIKEKYQDLSPGQKKVAEFLVTSLEQSALSTISQIAREVGVSETTVIRLSYALGLNSFSEMQKMIREEMLSQKQHASHVILPSEEEEGKVTNIFAHSIQHEKKILDCLVNQVREEDIWKTVELLMKADRIIVGGFRESYTAAYWLYYKLNQLRDHVFVSSPTGYHPETLANFTEKSVVLLISLPRYSKEALVLAEQAREQKATLIAMTDRPLSPIGQLATITLTTGENPEIFTDHILALLSLSEFIVMGIHQRDEKNARERRKKLEQIYNQAGLFIE</sequence>